<reference evidence="2" key="1">
    <citation type="submission" date="2020-05" db="EMBL/GenBank/DDBJ databases">
        <authorList>
            <person name="Chiriac C."/>
            <person name="Salcher M."/>
            <person name="Ghai R."/>
            <person name="Kavagutti S V."/>
        </authorList>
    </citation>
    <scope>NUCLEOTIDE SEQUENCE</scope>
</reference>
<dbReference type="InterPro" id="IPR002882">
    <property type="entry name" value="CofD"/>
</dbReference>
<accession>A0A6J6TBG4</accession>
<dbReference type="AlphaFoldDB" id="A0A6J6TBG4"/>
<dbReference type="NCBIfam" id="TIGR01826">
    <property type="entry name" value="CofD_related"/>
    <property type="match status" value="1"/>
</dbReference>
<evidence type="ECO:0000313" key="2">
    <source>
        <dbReference type="EMBL" id="CAB4744486.1"/>
    </source>
</evidence>
<organism evidence="2">
    <name type="scientific">freshwater metagenome</name>
    <dbReference type="NCBI Taxonomy" id="449393"/>
    <lineage>
        <taxon>unclassified sequences</taxon>
        <taxon>metagenomes</taxon>
        <taxon>ecological metagenomes</taxon>
    </lineage>
</organism>
<dbReference type="HAMAP" id="MF_00973">
    <property type="entry name" value="Gluconeogen_factor"/>
    <property type="match status" value="1"/>
</dbReference>
<dbReference type="InterPro" id="IPR010119">
    <property type="entry name" value="Gluconeogen_factor"/>
</dbReference>
<dbReference type="PANTHER" id="PTHR30135:SF3">
    <property type="entry name" value="GLUCONEOGENESIS FACTOR-RELATED"/>
    <property type="match status" value="1"/>
</dbReference>
<dbReference type="SUPFAM" id="SSF142338">
    <property type="entry name" value="CofD-like"/>
    <property type="match status" value="1"/>
</dbReference>
<dbReference type="CDD" id="cd07187">
    <property type="entry name" value="YvcK_like"/>
    <property type="match status" value="1"/>
</dbReference>
<sequence length="334" mass="33605">MSWPEGNPVGGMTGTPATGAPAPKVVAVGGGHGLAATLRATRTYAGQITAVVTVADDGGSTGRLRAAADRPAPGDLRTCLVALADESSVLARAMEYRFAAGELDGHAFGNLLIVALEETQGDLVAALDQVGHLLGAVGRVLPTTRQAVTLRAAIRSGDVIHGEQAVGSQSDVSRVSLFPSDAKACPEAVQAILSADQILLGPGSLYTSVLAATAVSGIADALRQASGQFVYVCNLNPQVPETVGYSVSDHVRALERHGLSPDVVLYHADPPAAENIGSPSAHDSGASLPELGGVVAARLVPAVLATHSGSAHDPALFGAALAQLLSDASVTASS</sequence>
<protein>
    <submittedName>
        <fullName evidence="2">Unannotated protein</fullName>
    </submittedName>
</protein>
<dbReference type="GO" id="GO:0043743">
    <property type="term" value="F:LPPG:FO 2-phospho-L-lactate transferase activity"/>
    <property type="evidence" value="ECO:0007669"/>
    <property type="project" value="InterPro"/>
</dbReference>
<dbReference type="Gene3D" id="3.40.50.10680">
    <property type="entry name" value="CofD-like domains"/>
    <property type="match status" value="1"/>
</dbReference>
<dbReference type="EMBL" id="CAEZYU010000055">
    <property type="protein sequence ID" value="CAB4744486.1"/>
    <property type="molecule type" value="Genomic_DNA"/>
</dbReference>
<dbReference type="Pfam" id="PF01933">
    <property type="entry name" value="CofD"/>
    <property type="match status" value="1"/>
</dbReference>
<evidence type="ECO:0000256" key="1">
    <source>
        <dbReference type="ARBA" id="ARBA00022490"/>
    </source>
</evidence>
<keyword evidence="1" id="KW-0963">Cytoplasm</keyword>
<dbReference type="PANTHER" id="PTHR30135">
    <property type="entry name" value="UNCHARACTERIZED PROTEIN YVCK-RELATED"/>
    <property type="match status" value="1"/>
</dbReference>
<dbReference type="InterPro" id="IPR038136">
    <property type="entry name" value="CofD-like_dom_sf"/>
</dbReference>
<name>A0A6J6TBG4_9ZZZZ</name>
<gene>
    <name evidence="2" type="ORF">UFOPK2766_01276</name>
</gene>
<proteinExistence type="inferred from homology"/>